<proteinExistence type="predicted"/>
<keyword evidence="2" id="KW-0472">Membrane</keyword>
<keyword evidence="2" id="KW-0812">Transmembrane</keyword>
<feature type="transmembrane region" description="Helical" evidence="2">
    <location>
        <begin position="253"/>
        <end position="275"/>
    </location>
</feature>
<dbReference type="Proteomes" id="UP000267096">
    <property type="component" value="Unassembled WGS sequence"/>
</dbReference>
<feature type="transmembrane region" description="Helical" evidence="2">
    <location>
        <begin position="209"/>
        <end position="233"/>
    </location>
</feature>
<feature type="region of interest" description="Disordered" evidence="1">
    <location>
        <begin position="1"/>
        <end position="87"/>
    </location>
</feature>
<evidence type="ECO:0000313" key="3">
    <source>
        <dbReference type="EMBL" id="VDK50395.1"/>
    </source>
</evidence>
<reference evidence="5" key="1">
    <citation type="submission" date="2016-04" db="UniProtKB">
        <authorList>
            <consortium name="WormBaseParasite"/>
        </authorList>
    </citation>
    <scope>IDENTIFICATION</scope>
</reference>
<evidence type="ECO:0000256" key="1">
    <source>
        <dbReference type="SAM" id="MobiDB-lite"/>
    </source>
</evidence>
<sequence>MESNSGKRGTDHIYIAMEEPVGEQSWPDDPATSLLPGDSQKSGIPVKYRQGKMLEKNEMKSESETKRTAEERPPAKTKRVKPQSDHAPIHLPDKIILPYIDPKTDDELYCCLQALKDRQFLDKSWRRYGKPQNGEGEEWKEVRQAQSDECRAMDAHNETGLKERFFDIQILYSKVIYSSRGWRVASRDSVSEDTDRLMLPKVDISGIEFGFRCLIIIANHLQFPMMCFVAFAFSERIGYAFTRDLGPKLARRALNQIILLLLLTTVGYGGIMFAVHRFAIPPDIHLSRSYINYMMAVDLYSDISGEDMSNRVTVQHQSYIYIHCSSVDSGESSAVLGLKCPIDLNFAMIYSLLRTKRNSSLREFASEYFLMCFDIKRKQTTICKRYFEYMQTINRVNETELAALQFFVDAPFTICDSVVRRLKTEEQARRCSQNESHRYAFLIILFCKVIVGCCRSLDDDLKWIIHTSSDSESSWLMSGSLELQFADKLAIFLCAAITVLSLVAHLPEAVRNILRDRYLRNKMGRIIEKEKNTKTPHSMNLSSNPLDGFFRDANLLWSRYNDFFEQFKQRDNLRTLCLTIHFLDENSRDLCEAVLGNDFFKDLREYYRDIYEKASSERFYGRLVRKLLRDELDTVDVFGDFKTAYIMLTIFNEELILSRRESQSRPEWWSDDLEYVAHMVGDQCGI</sequence>
<accession>A0A158PPD9</accession>
<keyword evidence="4" id="KW-1185">Reference proteome</keyword>
<protein>
    <submittedName>
        <fullName evidence="5">Vang-like protein</fullName>
    </submittedName>
</protein>
<feature type="compositionally biased region" description="Basic and acidic residues" evidence="1">
    <location>
        <begin position="52"/>
        <end position="74"/>
    </location>
</feature>
<evidence type="ECO:0000256" key="2">
    <source>
        <dbReference type="SAM" id="Phobius"/>
    </source>
</evidence>
<evidence type="ECO:0000313" key="4">
    <source>
        <dbReference type="Proteomes" id="UP000267096"/>
    </source>
</evidence>
<organism evidence="5">
    <name type="scientific">Anisakis simplex</name>
    <name type="common">Herring worm</name>
    <dbReference type="NCBI Taxonomy" id="6269"/>
    <lineage>
        <taxon>Eukaryota</taxon>
        <taxon>Metazoa</taxon>
        <taxon>Ecdysozoa</taxon>
        <taxon>Nematoda</taxon>
        <taxon>Chromadorea</taxon>
        <taxon>Rhabditida</taxon>
        <taxon>Spirurina</taxon>
        <taxon>Ascaridomorpha</taxon>
        <taxon>Ascaridoidea</taxon>
        <taxon>Anisakidae</taxon>
        <taxon>Anisakis</taxon>
        <taxon>Anisakis simplex complex</taxon>
    </lineage>
</organism>
<dbReference type="EMBL" id="UYRR01031475">
    <property type="protein sequence ID" value="VDK50395.1"/>
    <property type="molecule type" value="Genomic_DNA"/>
</dbReference>
<name>A0A158PPD9_ANISI</name>
<dbReference type="AlphaFoldDB" id="A0A158PPD9"/>
<gene>
    <name evidence="3" type="ORF">ASIM_LOCUS13714</name>
</gene>
<reference evidence="3 4" key="2">
    <citation type="submission" date="2018-11" db="EMBL/GenBank/DDBJ databases">
        <authorList>
            <consortium name="Pathogen Informatics"/>
        </authorList>
    </citation>
    <scope>NUCLEOTIDE SEQUENCE [LARGE SCALE GENOMIC DNA]</scope>
</reference>
<keyword evidence="2" id="KW-1133">Transmembrane helix</keyword>
<dbReference type="WBParaSite" id="ASIM_0001428601-mRNA-1">
    <property type="protein sequence ID" value="ASIM_0001428601-mRNA-1"/>
    <property type="gene ID" value="ASIM_0001428601"/>
</dbReference>
<evidence type="ECO:0000313" key="5">
    <source>
        <dbReference type="WBParaSite" id="ASIM_0001428601-mRNA-1"/>
    </source>
</evidence>